<evidence type="ECO:0000259" key="7">
    <source>
        <dbReference type="Pfam" id="PF09924"/>
    </source>
</evidence>
<feature type="transmembrane region" description="Helical" evidence="6">
    <location>
        <begin position="179"/>
        <end position="196"/>
    </location>
</feature>
<dbReference type="AlphaFoldDB" id="A0A939LTN6"/>
<evidence type="ECO:0000256" key="1">
    <source>
        <dbReference type="ARBA" id="ARBA00004651"/>
    </source>
</evidence>
<feature type="transmembrane region" description="Helical" evidence="6">
    <location>
        <begin position="76"/>
        <end position="105"/>
    </location>
</feature>
<evidence type="ECO:0000256" key="4">
    <source>
        <dbReference type="ARBA" id="ARBA00022989"/>
    </source>
</evidence>
<feature type="domain" description="Phosphatidylglycerol lysyltransferase C-terminal" evidence="7">
    <location>
        <begin position="378"/>
        <end position="695"/>
    </location>
</feature>
<name>A0A939LTN6_9MICO</name>
<dbReference type="GO" id="GO:0005886">
    <property type="term" value="C:plasma membrane"/>
    <property type="evidence" value="ECO:0007669"/>
    <property type="project" value="UniProtKB-SubCell"/>
</dbReference>
<dbReference type="EMBL" id="JAGDYL010000005">
    <property type="protein sequence ID" value="MBO1804559.1"/>
    <property type="molecule type" value="Genomic_DNA"/>
</dbReference>
<comment type="caution">
    <text evidence="8">The sequence shown here is derived from an EMBL/GenBank/DDBJ whole genome shotgun (WGS) entry which is preliminary data.</text>
</comment>
<feature type="transmembrane region" description="Helical" evidence="6">
    <location>
        <begin position="231"/>
        <end position="252"/>
    </location>
</feature>
<feature type="transmembrane region" description="Helical" evidence="6">
    <location>
        <begin position="33"/>
        <end position="56"/>
    </location>
</feature>
<dbReference type="GO" id="GO:0016755">
    <property type="term" value="F:aminoacyltransferase activity"/>
    <property type="evidence" value="ECO:0007669"/>
    <property type="project" value="TreeGrafter"/>
</dbReference>
<feature type="transmembrane region" description="Helical" evidence="6">
    <location>
        <begin position="291"/>
        <end position="317"/>
    </location>
</feature>
<keyword evidence="4 6" id="KW-1133">Transmembrane helix</keyword>
<feature type="transmembrane region" description="Helical" evidence="6">
    <location>
        <begin position="154"/>
        <end position="172"/>
    </location>
</feature>
<organism evidence="8 9">
    <name type="scientific">Leucobacter ruminantium</name>
    <dbReference type="NCBI Taxonomy" id="1289170"/>
    <lineage>
        <taxon>Bacteria</taxon>
        <taxon>Bacillati</taxon>
        <taxon>Actinomycetota</taxon>
        <taxon>Actinomycetes</taxon>
        <taxon>Micrococcales</taxon>
        <taxon>Microbacteriaceae</taxon>
        <taxon>Leucobacter</taxon>
    </lineage>
</organism>
<gene>
    <name evidence="8" type="ORF">J4H91_04400</name>
</gene>
<dbReference type="InterPro" id="IPR051211">
    <property type="entry name" value="PG_lysyltransferase"/>
</dbReference>
<feature type="transmembrane region" description="Helical" evidence="6">
    <location>
        <begin position="329"/>
        <end position="353"/>
    </location>
</feature>
<proteinExistence type="predicted"/>
<feature type="transmembrane region" description="Helical" evidence="6">
    <location>
        <begin position="202"/>
        <end position="219"/>
    </location>
</feature>
<feature type="transmembrane region" description="Helical" evidence="6">
    <location>
        <begin position="264"/>
        <end position="284"/>
    </location>
</feature>
<feature type="transmembrane region" description="Helical" evidence="6">
    <location>
        <begin position="117"/>
        <end position="142"/>
    </location>
</feature>
<sequence>MTDEAAGHPDSAAAEGAGRAPSRLVAALRRTPFTAALVLALLVVGAATGTLISATADQPWFDRVGTGLPAFSDGRWWTLAVSPFFVTHPLVYLTLLPLVIGGVGWAEWRFGSLRTAVLFVAGHLVGVLGSAGILALVAHSGWEWAERVAAGLDVGPSCGALTALVFAIATLPAPWRLRARLAVGIWVGISVLYLGRLDDLEHAVALTAALIVSGWLPAFRRPAGRPTQREWRLLAFSGLVAIGAIQVLDLVVPYDGPLGANDPYASAADVAIDVVVILLVANGIRQGYRVAWVVVLVLGAFNLLTAVAVLGLLPTLLEQRLIDSVPQAFGFVLGPALFWLALMVLVTLARGAFRVRLRKSRRSLAAASISREQLIERLRRDGGDTISWMTTWEGNQRIAVGEADPAEAAEETSGPSAVGGEGSGAIAYQSWAGVAIMLGDPVVPEGGEAAAMAEFARVTEEAGLIPCAFSASARTAAAVPEGWRSVIVAEDTIVDLPGLAFTGKPWGAVRTAINRAGREGVGFRMVRLAEEPWNVLAQVRAISEQWTGDKGLPEMRFTLGTVEEALDPEVYVGLAVDGEGNLHGVTSWLPVYGTAVAGEPRVIGWTLDLMRRRDGGFPPVMEFLIASSAMWFSERGYEFVSLSGAPLVRPADAEAGPVDQVLEQIGGLIEPLYGFKSLHRFKQKFNPRHESLYLLFRDEGDLPRIGIAITRAYLPDASLHELVTSAATTARSDGGG</sequence>
<comment type="subcellular location">
    <subcellularLocation>
        <location evidence="1">Cell membrane</location>
        <topology evidence="1">Multi-pass membrane protein</topology>
    </subcellularLocation>
</comment>
<evidence type="ECO:0000256" key="3">
    <source>
        <dbReference type="ARBA" id="ARBA00022692"/>
    </source>
</evidence>
<dbReference type="Pfam" id="PF09924">
    <property type="entry name" value="LPG_synthase_C"/>
    <property type="match status" value="1"/>
</dbReference>
<protein>
    <submittedName>
        <fullName evidence="8">DUF2156 domain-containing protein</fullName>
    </submittedName>
</protein>
<keyword evidence="9" id="KW-1185">Reference proteome</keyword>
<evidence type="ECO:0000256" key="5">
    <source>
        <dbReference type="ARBA" id="ARBA00023136"/>
    </source>
</evidence>
<dbReference type="InterPro" id="IPR024320">
    <property type="entry name" value="LPG_synthase_C"/>
</dbReference>
<accession>A0A939LTN6</accession>
<dbReference type="PANTHER" id="PTHR34697:SF2">
    <property type="entry name" value="PHOSPHATIDYLGLYCEROL LYSYLTRANSFERASE"/>
    <property type="match status" value="1"/>
</dbReference>
<dbReference type="PANTHER" id="PTHR34697">
    <property type="entry name" value="PHOSPHATIDYLGLYCEROL LYSYLTRANSFERASE"/>
    <property type="match status" value="1"/>
</dbReference>
<evidence type="ECO:0000256" key="2">
    <source>
        <dbReference type="ARBA" id="ARBA00022475"/>
    </source>
</evidence>
<evidence type="ECO:0000313" key="8">
    <source>
        <dbReference type="EMBL" id="MBO1804559.1"/>
    </source>
</evidence>
<keyword evidence="2" id="KW-1003">Cell membrane</keyword>
<keyword evidence="3 6" id="KW-0812">Transmembrane</keyword>
<dbReference type="RefSeq" id="WP_208045037.1">
    <property type="nucleotide sequence ID" value="NZ_JAGDYL010000005.1"/>
</dbReference>
<evidence type="ECO:0000256" key="6">
    <source>
        <dbReference type="SAM" id="Phobius"/>
    </source>
</evidence>
<evidence type="ECO:0000313" key="9">
    <source>
        <dbReference type="Proteomes" id="UP000664398"/>
    </source>
</evidence>
<reference evidence="8" key="1">
    <citation type="submission" date="2021-03" db="EMBL/GenBank/DDBJ databases">
        <title>Leucobacter chromiisoli sp. nov., isolated from chromium-containing soil of chemical plant.</title>
        <authorList>
            <person name="Xu Z."/>
        </authorList>
    </citation>
    <scope>NUCLEOTIDE SEQUENCE</scope>
    <source>
        <strain evidence="8">A2</strain>
    </source>
</reference>
<keyword evidence="5 6" id="KW-0472">Membrane</keyword>
<dbReference type="Proteomes" id="UP000664398">
    <property type="component" value="Unassembled WGS sequence"/>
</dbReference>
<dbReference type="GO" id="GO:0055091">
    <property type="term" value="P:phospholipid homeostasis"/>
    <property type="evidence" value="ECO:0007669"/>
    <property type="project" value="TreeGrafter"/>
</dbReference>